<evidence type="ECO:0000256" key="6">
    <source>
        <dbReference type="ARBA" id="ARBA00023709"/>
    </source>
</evidence>
<evidence type="ECO:0000256" key="1">
    <source>
        <dbReference type="ARBA" id="ARBA00002994"/>
    </source>
</evidence>
<keyword evidence="10" id="KW-1185">Reference proteome</keyword>
<dbReference type="PANTHER" id="PTHR11941:SF169">
    <property type="entry name" value="(7AS)-7A-METHYL-1,5-DIOXO-2,3,5,6,7,7A-HEXAHYDRO-1H-INDENE-CARBOXYL-COA HYDROLASE"/>
    <property type="match status" value="1"/>
</dbReference>
<evidence type="ECO:0000256" key="5">
    <source>
        <dbReference type="ARBA" id="ARBA00023239"/>
    </source>
</evidence>
<dbReference type="RefSeq" id="WP_237025133.1">
    <property type="nucleotide sequence ID" value="NZ_CAMJVL010000006.1"/>
</dbReference>
<name>A0A5E3ZWD5_9ACTN</name>
<dbReference type="AlphaFoldDB" id="A0A5E3ZWD5"/>
<dbReference type="InterPro" id="IPR018376">
    <property type="entry name" value="Enoyl-CoA_hyd/isom_CS"/>
</dbReference>
<gene>
    <name evidence="9" type="primary">echA6</name>
    <name evidence="9" type="ORF">LC603019_00484</name>
</gene>
<reference evidence="9 10" key="1">
    <citation type="submission" date="2019-04" db="EMBL/GenBank/DDBJ databases">
        <authorList>
            <person name="Seth-Smith MB H."/>
            <person name="Seth-Smith H."/>
        </authorList>
    </citation>
    <scope>NUCLEOTIDE SEQUENCE [LARGE SCALE GENOMIC DNA]</scope>
    <source>
        <strain evidence="9">USB-603019</strain>
    </source>
</reference>
<evidence type="ECO:0000256" key="7">
    <source>
        <dbReference type="ARBA" id="ARBA00023717"/>
    </source>
</evidence>
<dbReference type="Proteomes" id="UP000324288">
    <property type="component" value="Chromosome"/>
</dbReference>
<comment type="catalytic activity">
    <reaction evidence="7">
        <text>a 4-saturated-(3S)-3-hydroxyacyl-CoA = a (3E)-enoyl-CoA + H2O</text>
        <dbReference type="Rhea" id="RHEA:20724"/>
        <dbReference type="ChEBI" id="CHEBI:15377"/>
        <dbReference type="ChEBI" id="CHEBI:58521"/>
        <dbReference type="ChEBI" id="CHEBI:137480"/>
        <dbReference type="EC" id="4.2.1.17"/>
    </reaction>
</comment>
<dbReference type="GeneID" id="84894468"/>
<comment type="catalytic activity">
    <reaction evidence="6">
        <text>a (3S)-3-hydroxyacyl-CoA = a (2E)-enoyl-CoA + H2O</text>
        <dbReference type="Rhea" id="RHEA:16105"/>
        <dbReference type="ChEBI" id="CHEBI:15377"/>
        <dbReference type="ChEBI" id="CHEBI:57318"/>
        <dbReference type="ChEBI" id="CHEBI:58856"/>
        <dbReference type="EC" id="4.2.1.17"/>
    </reaction>
</comment>
<dbReference type="Pfam" id="PF00378">
    <property type="entry name" value="ECH_1"/>
    <property type="match status" value="1"/>
</dbReference>
<dbReference type="GO" id="GO:0006635">
    <property type="term" value="P:fatty acid beta-oxidation"/>
    <property type="evidence" value="ECO:0007669"/>
    <property type="project" value="TreeGrafter"/>
</dbReference>
<accession>A0A5E3ZWD5</accession>
<keyword evidence="3" id="KW-0276">Fatty acid metabolism</keyword>
<evidence type="ECO:0000256" key="4">
    <source>
        <dbReference type="ARBA" id="ARBA00023098"/>
    </source>
</evidence>
<sequence>MDTTVEFRIDGEVVNPDAENRPILVEIFSNARIAKMTLRNPERRNALNAELCRGIQLAVERVEHEGCRSLVITGTGEVFCAGADLTGGVFSSGFANQNVAMLRTIERSKLIIIAYVNGAAIGAGAQLAMACDLRVAGDEAFFALPVAKMGFALDNWTVRRLESLVGGGFARTILYTGDPFHVKESAAHGLVNKVGNIDDALAWAQEIATYAPLTLHHLKLVFNNDLAQQQPTPMQAAAAKTAWISEDLKEARRAFAEGRRPRFRGI</sequence>
<dbReference type="GO" id="GO:0004300">
    <property type="term" value="F:enoyl-CoA hydratase activity"/>
    <property type="evidence" value="ECO:0007669"/>
    <property type="project" value="UniProtKB-EC"/>
</dbReference>
<evidence type="ECO:0000256" key="8">
    <source>
        <dbReference type="RuleBase" id="RU003707"/>
    </source>
</evidence>
<evidence type="ECO:0000256" key="2">
    <source>
        <dbReference type="ARBA" id="ARBA00005254"/>
    </source>
</evidence>
<evidence type="ECO:0000313" key="9">
    <source>
        <dbReference type="EMBL" id="VHO00127.1"/>
    </source>
</evidence>
<dbReference type="InterPro" id="IPR001753">
    <property type="entry name" value="Enoyl-CoA_hydra/iso"/>
</dbReference>
<keyword evidence="4" id="KW-0443">Lipid metabolism</keyword>
<evidence type="ECO:0000313" key="10">
    <source>
        <dbReference type="Proteomes" id="UP000324288"/>
    </source>
</evidence>
<dbReference type="Gene3D" id="3.90.226.10">
    <property type="entry name" value="2-enoyl-CoA Hydratase, Chain A, domain 1"/>
    <property type="match status" value="1"/>
</dbReference>
<evidence type="ECO:0000256" key="3">
    <source>
        <dbReference type="ARBA" id="ARBA00022832"/>
    </source>
</evidence>
<dbReference type="InterPro" id="IPR029045">
    <property type="entry name" value="ClpP/crotonase-like_dom_sf"/>
</dbReference>
<comment type="similarity">
    <text evidence="2 8">Belongs to the enoyl-CoA hydratase/isomerase family.</text>
</comment>
<dbReference type="EMBL" id="LR584267">
    <property type="protein sequence ID" value="VHO00127.1"/>
    <property type="molecule type" value="Genomic_DNA"/>
</dbReference>
<keyword evidence="5" id="KW-0456">Lyase</keyword>
<protein>
    <submittedName>
        <fullName evidence="9">Putative enoyl-CoA hydratase echA6</fullName>
    </submittedName>
</protein>
<organism evidence="9 10">
    <name type="scientific">Lawsonella clevelandensis</name>
    <dbReference type="NCBI Taxonomy" id="1528099"/>
    <lineage>
        <taxon>Bacteria</taxon>
        <taxon>Bacillati</taxon>
        <taxon>Actinomycetota</taxon>
        <taxon>Actinomycetes</taxon>
        <taxon>Mycobacteriales</taxon>
        <taxon>Lawsonellaceae</taxon>
        <taxon>Lawsonella</taxon>
    </lineage>
</organism>
<dbReference type="CDD" id="cd06558">
    <property type="entry name" value="crotonase-like"/>
    <property type="match status" value="1"/>
</dbReference>
<proteinExistence type="inferred from homology"/>
<dbReference type="PROSITE" id="PS00166">
    <property type="entry name" value="ENOYL_COA_HYDRATASE"/>
    <property type="match status" value="1"/>
</dbReference>
<dbReference type="NCBIfam" id="NF005891">
    <property type="entry name" value="PRK07854.1"/>
    <property type="match status" value="1"/>
</dbReference>
<dbReference type="SUPFAM" id="SSF52096">
    <property type="entry name" value="ClpP/crotonase"/>
    <property type="match status" value="1"/>
</dbReference>
<comment type="function">
    <text evidence="1">Could possibly oxidize fatty acids using specific components.</text>
</comment>
<dbReference type="PANTHER" id="PTHR11941">
    <property type="entry name" value="ENOYL-COA HYDRATASE-RELATED"/>
    <property type="match status" value="1"/>
</dbReference>